<evidence type="ECO:0000259" key="1">
    <source>
        <dbReference type="Pfam" id="PF01909"/>
    </source>
</evidence>
<evidence type="ECO:0000313" key="2">
    <source>
        <dbReference type="Proteomes" id="UP000035642"/>
    </source>
</evidence>
<dbReference type="Pfam" id="PF01909">
    <property type="entry name" value="NTP_transf_2"/>
    <property type="match status" value="1"/>
</dbReference>
<dbReference type="CDD" id="cd05402">
    <property type="entry name" value="NT_PAP_TUTase"/>
    <property type="match status" value="1"/>
</dbReference>
<dbReference type="InterPro" id="IPR043519">
    <property type="entry name" value="NT_sf"/>
</dbReference>
<accession>A0A0K0DAS3</accession>
<feature type="domain" description="Polymerase nucleotidyl transferase" evidence="1">
    <location>
        <begin position="9"/>
        <end position="65"/>
    </location>
</feature>
<organism evidence="2 3">
    <name type="scientific">Angiostrongylus cantonensis</name>
    <name type="common">Rat lungworm</name>
    <dbReference type="NCBI Taxonomy" id="6313"/>
    <lineage>
        <taxon>Eukaryota</taxon>
        <taxon>Metazoa</taxon>
        <taxon>Ecdysozoa</taxon>
        <taxon>Nematoda</taxon>
        <taxon>Chromadorea</taxon>
        <taxon>Rhabditida</taxon>
        <taxon>Rhabditina</taxon>
        <taxon>Rhabditomorpha</taxon>
        <taxon>Strongyloidea</taxon>
        <taxon>Metastrongylidae</taxon>
        <taxon>Angiostrongylus</taxon>
    </lineage>
</organism>
<dbReference type="InterPro" id="IPR002934">
    <property type="entry name" value="Polymerase_NTP_transf_dom"/>
</dbReference>
<dbReference type="WBParaSite" id="ACAC_0000742301-mRNA-1">
    <property type="protein sequence ID" value="ACAC_0000742301-mRNA-1"/>
    <property type="gene ID" value="ACAC_0000742301"/>
</dbReference>
<dbReference type="GO" id="GO:1990817">
    <property type="term" value="F:poly(A) RNA polymerase activity"/>
    <property type="evidence" value="ECO:0007669"/>
    <property type="project" value="TreeGrafter"/>
</dbReference>
<dbReference type="SUPFAM" id="SSF81631">
    <property type="entry name" value="PAP/OAS1 substrate-binding domain"/>
    <property type="match status" value="1"/>
</dbReference>
<dbReference type="Gene3D" id="3.30.460.10">
    <property type="entry name" value="Beta Polymerase, domain 2"/>
    <property type="match status" value="1"/>
</dbReference>
<dbReference type="PANTHER" id="PTHR12271:SF40">
    <property type="entry name" value="POLY(A) RNA POLYMERASE GLD2"/>
    <property type="match status" value="1"/>
</dbReference>
<dbReference type="PANTHER" id="PTHR12271">
    <property type="entry name" value="POLY A POLYMERASE CID PAP -RELATED"/>
    <property type="match status" value="1"/>
</dbReference>
<evidence type="ECO:0000313" key="3">
    <source>
        <dbReference type="WBParaSite" id="ACAC_0000742301-mRNA-1"/>
    </source>
</evidence>
<reference evidence="3" key="2">
    <citation type="submission" date="2017-02" db="UniProtKB">
        <authorList>
            <consortium name="WormBaseParasite"/>
        </authorList>
    </citation>
    <scope>IDENTIFICATION</scope>
</reference>
<reference evidence="2" key="1">
    <citation type="submission" date="2012-09" db="EMBL/GenBank/DDBJ databases">
        <authorList>
            <person name="Martin A.A."/>
        </authorList>
    </citation>
    <scope>NUCLEOTIDE SEQUENCE</scope>
</reference>
<dbReference type="STRING" id="6313.A0A0K0DAS3"/>
<keyword evidence="2" id="KW-1185">Reference proteome</keyword>
<dbReference type="SUPFAM" id="SSF81301">
    <property type="entry name" value="Nucleotidyltransferase"/>
    <property type="match status" value="1"/>
</dbReference>
<dbReference type="Gene3D" id="1.10.1410.10">
    <property type="match status" value="1"/>
</dbReference>
<dbReference type="AlphaFoldDB" id="A0A0K0DAS3"/>
<dbReference type="Proteomes" id="UP000035642">
    <property type="component" value="Unassembled WGS sequence"/>
</dbReference>
<proteinExistence type="predicted"/>
<name>A0A0K0DAS3_ANGCA</name>
<sequence>LRSALSTTEKVVVPIGSSVNGLGSKNSDLDIVVVVKQHRVRAMKFIKVPILKFRSCDGVNVDLQFNNIPSIRSSLFVRTCVEFSMIVPINIHWINSFFKAAQLKDSRHGLFSSYHLNMLALHFLQATPSPLLPDMISSYPYLQPTVPWQNVAERLTTEPFIQAVFRTKYSLYSSEIFTVSYLSVYYAVGHM</sequence>
<dbReference type="GO" id="GO:0031123">
    <property type="term" value="P:RNA 3'-end processing"/>
    <property type="evidence" value="ECO:0007669"/>
    <property type="project" value="TreeGrafter"/>
</dbReference>
<protein>
    <submittedName>
        <fullName evidence="3">NTP_transf_2 domain-containing protein</fullName>
    </submittedName>
</protein>